<dbReference type="eggNOG" id="COG0463">
    <property type="taxonomic scope" value="Bacteria"/>
</dbReference>
<accession>Q1MPU4</accession>
<feature type="domain" description="Glycosyltransferase 2-like" evidence="1">
    <location>
        <begin position="5"/>
        <end position="153"/>
    </location>
</feature>
<dbReference type="OrthoDB" id="5379872at2"/>
<sequence>MPTLSIVIPVYNMGYWLPIAIESCLWQSHKKIEVIIVNDGSTDNTQEVIEHYSSITNTIRYHTQPNKGSGIARQVGQNLAKGDFITWIDADDFLAPMAAEQLLKIAIQDNVPLVCGNAVTFSDKTLNTRANNPHDEIHHTTFCENPDYWECNTIGRWIFSLPFLNNGKAGRPFLHPNFKLSLGSTCFIFDVLSSNVPFSQCIDELYFIRQEHKYLLPSPELLVEQKLVHYLEVKSILLDANAIKPFINYLNKNYWNDLKMTLPYMNTQNIRWLNRIIEISFELFADLNIKWFSDDYLHPEVDAEPDLLPFAEACINKERKKVIQLLLPLVTSSPQPNNSQGIFQTLRSEIQSLFYNRSKRTKNYLQALEKLVSNRIITNSL</sequence>
<dbReference type="PANTHER" id="PTHR22916">
    <property type="entry name" value="GLYCOSYLTRANSFERASE"/>
    <property type="match status" value="1"/>
</dbReference>
<dbReference type="AlphaFoldDB" id="Q1MPU4"/>
<dbReference type="SUPFAM" id="SSF53448">
    <property type="entry name" value="Nucleotide-diphospho-sugar transferases"/>
    <property type="match status" value="1"/>
</dbReference>
<evidence type="ECO:0000313" key="2">
    <source>
        <dbReference type="EMBL" id="CAJ54983.1"/>
    </source>
</evidence>
<evidence type="ECO:0000313" key="3">
    <source>
        <dbReference type="Proteomes" id="UP000002430"/>
    </source>
</evidence>
<dbReference type="RefSeq" id="WP_011527012.1">
    <property type="nucleotide sequence ID" value="NC_008011.1"/>
</dbReference>
<dbReference type="PANTHER" id="PTHR22916:SF3">
    <property type="entry name" value="UDP-GLCNAC:BETAGAL BETA-1,3-N-ACETYLGLUCOSAMINYLTRANSFERASE-LIKE PROTEIN 1"/>
    <property type="match status" value="1"/>
</dbReference>
<reference evidence="2 3" key="1">
    <citation type="submission" date="2005-11" db="EMBL/GenBank/DDBJ databases">
        <title>The complete genome sequence of Lawsonia intracellularis: the causative agent of proliferative enteropathy.</title>
        <authorList>
            <person name="Kaur K."/>
            <person name="Zhang Q."/>
            <person name="Beckler D."/>
            <person name="Munir S."/>
            <person name="Li L."/>
            <person name="Kinsley K."/>
            <person name="Herron L."/>
            <person name="Peterson A."/>
            <person name="May B."/>
            <person name="Singh S."/>
            <person name="Gebhart C."/>
            <person name="Kapur V."/>
        </authorList>
    </citation>
    <scope>NUCLEOTIDE SEQUENCE [LARGE SCALE GENOMIC DNA]</scope>
    <source>
        <strain evidence="2 3">PHE/MN1-00</strain>
    </source>
</reference>
<dbReference type="Proteomes" id="UP000002430">
    <property type="component" value="Chromosome"/>
</dbReference>
<dbReference type="KEGG" id="lip:LI0929"/>
<dbReference type="CDD" id="cd00761">
    <property type="entry name" value="Glyco_tranf_GTA_type"/>
    <property type="match status" value="1"/>
</dbReference>
<evidence type="ECO:0000259" key="1">
    <source>
        <dbReference type="Pfam" id="PF00535"/>
    </source>
</evidence>
<dbReference type="STRING" id="363253.LI0929"/>
<name>Q1MPU4_LAWIP</name>
<dbReference type="GO" id="GO:0016758">
    <property type="term" value="F:hexosyltransferase activity"/>
    <property type="evidence" value="ECO:0007669"/>
    <property type="project" value="UniProtKB-ARBA"/>
</dbReference>
<organism evidence="2 3">
    <name type="scientific">Lawsonia intracellularis (strain PHE/MN1-00)</name>
    <dbReference type="NCBI Taxonomy" id="363253"/>
    <lineage>
        <taxon>Bacteria</taxon>
        <taxon>Pseudomonadati</taxon>
        <taxon>Thermodesulfobacteriota</taxon>
        <taxon>Desulfovibrionia</taxon>
        <taxon>Desulfovibrionales</taxon>
        <taxon>Desulfovibrionaceae</taxon>
        <taxon>Lawsonia</taxon>
    </lineage>
</organism>
<dbReference type="InterPro" id="IPR001173">
    <property type="entry name" value="Glyco_trans_2-like"/>
</dbReference>
<proteinExistence type="predicted"/>
<protein>
    <submittedName>
        <fullName evidence="2">Glycosyltransferases involved in cell wall biogenesis</fullName>
    </submittedName>
</protein>
<dbReference type="CAZy" id="GT2">
    <property type="family name" value="Glycosyltransferase Family 2"/>
</dbReference>
<dbReference type="Gene3D" id="3.90.550.10">
    <property type="entry name" value="Spore Coat Polysaccharide Biosynthesis Protein SpsA, Chain A"/>
    <property type="match status" value="1"/>
</dbReference>
<gene>
    <name evidence="2" type="ordered locus">LI0929</name>
</gene>
<keyword evidence="3" id="KW-1185">Reference proteome</keyword>
<dbReference type="HOGENOM" id="CLU_727091_0_0_7"/>
<dbReference type="InterPro" id="IPR029044">
    <property type="entry name" value="Nucleotide-diphossugar_trans"/>
</dbReference>
<dbReference type="EMBL" id="AM180252">
    <property type="protein sequence ID" value="CAJ54983.1"/>
    <property type="molecule type" value="Genomic_DNA"/>
</dbReference>
<dbReference type="Pfam" id="PF00535">
    <property type="entry name" value="Glycos_transf_2"/>
    <property type="match status" value="1"/>
</dbReference>